<reference evidence="1" key="1">
    <citation type="submission" date="2015-04" db="EMBL/GenBank/DDBJ databases">
        <authorList>
            <person name="Syromyatnikov M.Y."/>
            <person name="Popov V.N."/>
        </authorList>
    </citation>
    <scope>NUCLEOTIDE SEQUENCE</scope>
    <source>
        <strain evidence="1">MO-1</strain>
    </source>
</reference>
<name>A0A1S7LH53_MAGMO</name>
<dbReference type="SUPFAM" id="SSF52540">
    <property type="entry name" value="P-loop containing nucleoside triphosphate hydrolases"/>
    <property type="match status" value="1"/>
</dbReference>
<dbReference type="Pfam" id="PF13469">
    <property type="entry name" value="Sulfotransfer_3"/>
    <property type="match status" value="1"/>
</dbReference>
<sequence>MNESTMRYKTVWIASPPRTGSMWIFNVTRELLRAAGRTVLPTEVPKRDQEMADLAQHQAWQDSDPNRIWVLKVHAQLEEKLPHSRIITTMRDPRDLLISFRRFMGCDFETALKQALLAVEQHDAYAKYGEDVLLKLHYRDVTETPDDTLRHICSFLGISVAGGELATIVDRFSRERVAQHTEAITQNLKSRLQKGEEVLEQEVVMVAENKLRAYDRNTGFQSGHVSSEAAASWRMLLSDEEKLQVHQKLGEWLVNNGYGLE</sequence>
<gene>
    <name evidence="1" type="ORF">MAGMO_1251</name>
</gene>
<organism evidence="1">
    <name type="scientific">Magnetococcus massalia (strain MO-1)</name>
    <dbReference type="NCBI Taxonomy" id="451514"/>
    <lineage>
        <taxon>Bacteria</taxon>
        <taxon>Pseudomonadati</taxon>
        <taxon>Pseudomonadota</taxon>
        <taxon>Magnetococcia</taxon>
        <taxon>Magnetococcales</taxon>
        <taxon>Magnetococcaceae</taxon>
        <taxon>Magnetococcus</taxon>
    </lineage>
</organism>
<dbReference type="GO" id="GO:0016740">
    <property type="term" value="F:transferase activity"/>
    <property type="evidence" value="ECO:0007669"/>
    <property type="project" value="UniProtKB-KW"/>
</dbReference>
<proteinExistence type="predicted"/>
<accession>A0A1S7LH53</accession>
<evidence type="ECO:0000313" key="1">
    <source>
        <dbReference type="EMBL" id="CRH05444.1"/>
    </source>
</evidence>
<dbReference type="AlphaFoldDB" id="A0A1S7LH53"/>
<keyword evidence="1" id="KW-0808">Transferase</keyword>
<dbReference type="InterPro" id="IPR027417">
    <property type="entry name" value="P-loop_NTPase"/>
</dbReference>
<protein>
    <submittedName>
        <fullName evidence="1">Putative sulfotransferase</fullName>
    </submittedName>
</protein>
<dbReference type="Gene3D" id="3.40.50.300">
    <property type="entry name" value="P-loop containing nucleotide triphosphate hydrolases"/>
    <property type="match status" value="1"/>
</dbReference>
<dbReference type="EMBL" id="LO017727">
    <property type="protein sequence ID" value="CRH05444.1"/>
    <property type="molecule type" value="Genomic_DNA"/>
</dbReference>
<dbReference type="PANTHER" id="PTHR11783">
    <property type="entry name" value="SULFOTRANSFERASE SULT"/>
    <property type="match status" value="1"/>
</dbReference>